<name>A0ABZ0JVZ8_9GAMM</name>
<dbReference type="PRINTS" id="PR00505">
    <property type="entry name" value="D12N6MTFRASE"/>
</dbReference>
<dbReference type="Gene3D" id="3.40.50.150">
    <property type="entry name" value="Vaccinia Virus protein VP39"/>
    <property type="match status" value="2"/>
</dbReference>
<dbReference type="Gene3D" id="1.10.1020.10">
    <property type="entry name" value="Adenine-specific Methyltransferase, Domain 2"/>
    <property type="match status" value="1"/>
</dbReference>
<proteinExistence type="inferred from homology"/>
<evidence type="ECO:0000256" key="1">
    <source>
        <dbReference type="ARBA" id="ARBA00006594"/>
    </source>
</evidence>
<dbReference type="InterPro" id="IPR023095">
    <property type="entry name" value="Ade_MeTrfase_dom_2"/>
</dbReference>
<keyword evidence="8" id="KW-1185">Reference proteome</keyword>
<dbReference type="EC" id="2.1.1.72" evidence="2"/>
<dbReference type="InterPro" id="IPR012327">
    <property type="entry name" value="MeTrfase_D12"/>
</dbReference>
<dbReference type="RefSeq" id="WP_310472123.1">
    <property type="nucleotide sequence ID" value="NZ_CP136522.1"/>
</dbReference>
<accession>A0ABZ0JVZ8</accession>
<evidence type="ECO:0000313" key="7">
    <source>
        <dbReference type="EMBL" id="WOT04489.1"/>
    </source>
</evidence>
<evidence type="ECO:0000256" key="5">
    <source>
        <dbReference type="ARBA" id="ARBA00022691"/>
    </source>
</evidence>
<organism evidence="7 8">
    <name type="scientific">Shewanella youngdeokensis</name>
    <dbReference type="NCBI Taxonomy" id="2999068"/>
    <lineage>
        <taxon>Bacteria</taxon>
        <taxon>Pseudomonadati</taxon>
        <taxon>Pseudomonadota</taxon>
        <taxon>Gammaproteobacteria</taxon>
        <taxon>Alteromonadales</taxon>
        <taxon>Shewanellaceae</taxon>
        <taxon>Shewanella</taxon>
    </lineage>
</organism>
<protein>
    <recommendedName>
        <fullName evidence="2">site-specific DNA-methyltransferase (adenine-specific)</fullName>
        <ecNumber evidence="2">2.1.1.72</ecNumber>
    </recommendedName>
</protein>
<dbReference type="InterPro" id="IPR002052">
    <property type="entry name" value="DNA_methylase_N6_adenine_CS"/>
</dbReference>
<evidence type="ECO:0000313" key="8">
    <source>
        <dbReference type="Proteomes" id="UP001529491"/>
    </source>
</evidence>
<keyword evidence="4" id="KW-0808">Transferase</keyword>
<gene>
    <name evidence="7" type="ORF">RGE70_14320</name>
</gene>
<dbReference type="Proteomes" id="UP001529491">
    <property type="component" value="Chromosome"/>
</dbReference>
<evidence type="ECO:0000256" key="3">
    <source>
        <dbReference type="ARBA" id="ARBA00022603"/>
    </source>
</evidence>
<dbReference type="GO" id="GO:0008168">
    <property type="term" value="F:methyltransferase activity"/>
    <property type="evidence" value="ECO:0007669"/>
    <property type="project" value="UniProtKB-KW"/>
</dbReference>
<dbReference type="Pfam" id="PF02086">
    <property type="entry name" value="MethyltransfD12"/>
    <property type="match status" value="1"/>
</dbReference>
<dbReference type="PIRSF" id="PIRSF000398">
    <property type="entry name" value="M_m6A_EcoRV"/>
    <property type="match status" value="1"/>
</dbReference>
<dbReference type="GO" id="GO:0032259">
    <property type="term" value="P:methylation"/>
    <property type="evidence" value="ECO:0007669"/>
    <property type="project" value="UniProtKB-KW"/>
</dbReference>
<dbReference type="PROSITE" id="PS00092">
    <property type="entry name" value="N6_MTASE"/>
    <property type="match status" value="1"/>
</dbReference>
<dbReference type="EMBL" id="CP136522">
    <property type="protein sequence ID" value="WOT04489.1"/>
    <property type="molecule type" value="Genomic_DNA"/>
</dbReference>
<comment type="catalytic activity">
    <reaction evidence="6">
        <text>a 2'-deoxyadenosine in DNA + S-adenosyl-L-methionine = an N(6)-methyl-2'-deoxyadenosine in DNA + S-adenosyl-L-homocysteine + H(+)</text>
        <dbReference type="Rhea" id="RHEA:15197"/>
        <dbReference type="Rhea" id="RHEA-COMP:12418"/>
        <dbReference type="Rhea" id="RHEA-COMP:12419"/>
        <dbReference type="ChEBI" id="CHEBI:15378"/>
        <dbReference type="ChEBI" id="CHEBI:57856"/>
        <dbReference type="ChEBI" id="CHEBI:59789"/>
        <dbReference type="ChEBI" id="CHEBI:90615"/>
        <dbReference type="ChEBI" id="CHEBI:90616"/>
        <dbReference type="EC" id="2.1.1.72"/>
    </reaction>
</comment>
<dbReference type="InterPro" id="IPR029063">
    <property type="entry name" value="SAM-dependent_MTases_sf"/>
</dbReference>
<evidence type="ECO:0000256" key="2">
    <source>
        <dbReference type="ARBA" id="ARBA00011900"/>
    </source>
</evidence>
<dbReference type="SUPFAM" id="SSF53335">
    <property type="entry name" value="S-adenosyl-L-methionine-dependent methyltransferases"/>
    <property type="match status" value="1"/>
</dbReference>
<keyword evidence="3 7" id="KW-0489">Methyltransferase</keyword>
<dbReference type="InterPro" id="IPR012263">
    <property type="entry name" value="M_m6A_EcoRV"/>
</dbReference>
<dbReference type="PANTHER" id="PTHR30481">
    <property type="entry name" value="DNA ADENINE METHYLASE"/>
    <property type="match status" value="1"/>
</dbReference>
<evidence type="ECO:0000256" key="6">
    <source>
        <dbReference type="ARBA" id="ARBA00047942"/>
    </source>
</evidence>
<sequence>MKAPHVVPYQGSKRKLADDILNIISDIEIETLYEPFAGSAAITLAAAANDLAERYVIGDKFAPIPALWEMVVNTPQESADEYETVWNQQLLDGVHEPEFSYDHFMNVRQDFNREQDPIQFLYLISRCVKNAIRFNGNGEFNQSPDKRRKGTNPKTVRTNMLSASRVLQGKTEFISGDFRDIIRNATSNDIVYMDPPWQGTSTKKDTRYAFTLQIDELIEEMEDLNRRGVPFLLSFDGTCGDKSYGKELPQHLNLQKIGLNAGKSSQAILLGRDDETIESLYLSPALIQKITPVA</sequence>
<keyword evidence="5" id="KW-0949">S-adenosyl-L-methionine</keyword>
<reference evidence="7 8" key="1">
    <citation type="submission" date="2023-10" db="EMBL/GenBank/DDBJ databases">
        <title>Complete genome sequence of Shewanella sp. DAU334.</title>
        <authorList>
            <person name="Lee Y.-S."/>
            <person name="Jeong H.-R."/>
            <person name="Hwang E.-J."/>
            <person name="Choi Y.-L."/>
            <person name="Kim G.-D."/>
        </authorList>
    </citation>
    <scope>NUCLEOTIDE SEQUENCE [LARGE SCALE GENOMIC DNA]</scope>
    <source>
        <strain evidence="7 8">DAU334</strain>
    </source>
</reference>
<comment type="similarity">
    <text evidence="1">Belongs to the N(4)/N(6)-methyltransferase family.</text>
</comment>
<dbReference type="PANTHER" id="PTHR30481:SF3">
    <property type="entry name" value="DNA ADENINE METHYLASE"/>
    <property type="match status" value="1"/>
</dbReference>
<evidence type="ECO:0000256" key="4">
    <source>
        <dbReference type="ARBA" id="ARBA00022679"/>
    </source>
</evidence>